<evidence type="ECO:0000313" key="1">
    <source>
        <dbReference type="EMBL" id="GFJ86356.1"/>
    </source>
</evidence>
<comment type="caution">
    <text evidence="1">The sequence shown here is derived from an EMBL/GenBank/DDBJ whole genome shotgun (WGS) entry which is preliminary data.</text>
</comment>
<protein>
    <submittedName>
        <fullName evidence="1">Uncharacterized protein</fullName>
    </submittedName>
</protein>
<reference evidence="1 2" key="1">
    <citation type="submission" date="2020-03" db="EMBL/GenBank/DDBJ databases">
        <title>Whole genome shotgun sequence of Phytohabitans houttuyneae NBRC 108639.</title>
        <authorList>
            <person name="Komaki H."/>
            <person name="Tamura T."/>
        </authorList>
    </citation>
    <scope>NUCLEOTIDE SEQUENCE [LARGE SCALE GENOMIC DNA]</scope>
    <source>
        <strain evidence="1 2">NBRC 108639</strain>
    </source>
</reference>
<gene>
    <name evidence="1" type="ORF">Phou_105360</name>
</gene>
<keyword evidence="2" id="KW-1185">Reference proteome</keyword>
<evidence type="ECO:0000313" key="2">
    <source>
        <dbReference type="Proteomes" id="UP000482800"/>
    </source>
</evidence>
<name>A0A6V8KWY4_9ACTN</name>
<sequence>MAALAWGPPSSASASEAGVTAQAVPSAAVGDPAAGAITATNVEHCNIVLRKLRPGQKTSDVVSRDCDTDPVALAKRAPQAELLLARLFQHRGWQGNWSNMWGYDGPCDYAGYNFSTVFENGWIPGISSYFVYNGCWSSAIRSSDGALKAFCWDVEYVGDAHNDRVHAISLARPYPGAC</sequence>
<proteinExistence type="predicted"/>
<reference evidence="1 2" key="2">
    <citation type="submission" date="2020-03" db="EMBL/GenBank/DDBJ databases">
        <authorList>
            <person name="Ichikawa N."/>
            <person name="Kimura A."/>
            <person name="Kitahashi Y."/>
            <person name="Uohara A."/>
        </authorList>
    </citation>
    <scope>NUCLEOTIDE SEQUENCE [LARGE SCALE GENOMIC DNA]</scope>
    <source>
        <strain evidence="1 2">NBRC 108639</strain>
    </source>
</reference>
<dbReference type="EMBL" id="BLPF01000005">
    <property type="protein sequence ID" value="GFJ86356.1"/>
    <property type="molecule type" value="Genomic_DNA"/>
</dbReference>
<dbReference type="Proteomes" id="UP000482800">
    <property type="component" value="Unassembled WGS sequence"/>
</dbReference>
<accession>A0A6V8KWY4</accession>
<dbReference type="AlphaFoldDB" id="A0A6V8KWY4"/>
<organism evidence="1 2">
    <name type="scientific">Phytohabitans houttuyneae</name>
    <dbReference type="NCBI Taxonomy" id="1076126"/>
    <lineage>
        <taxon>Bacteria</taxon>
        <taxon>Bacillati</taxon>
        <taxon>Actinomycetota</taxon>
        <taxon>Actinomycetes</taxon>
        <taxon>Micromonosporales</taxon>
        <taxon>Micromonosporaceae</taxon>
    </lineage>
</organism>